<evidence type="ECO:0000313" key="2">
    <source>
        <dbReference type="Proteomes" id="UP000607653"/>
    </source>
</evidence>
<dbReference type="Proteomes" id="UP000607653">
    <property type="component" value="Unassembled WGS sequence"/>
</dbReference>
<proteinExistence type="predicted"/>
<name>A0A822XTG1_NELNU</name>
<evidence type="ECO:0000313" key="1">
    <source>
        <dbReference type="EMBL" id="DAD22105.1"/>
    </source>
</evidence>
<keyword evidence="2" id="KW-1185">Reference proteome</keyword>
<gene>
    <name evidence="1" type="ORF">HUJ06_023568</name>
</gene>
<sequence>MTASRTGLRSATASNLPKAGQGVKWTWVLALQITTRSGGESGILSQSLVKSFSPVEMQGLLACCHLSTSLELELHW</sequence>
<dbReference type="AlphaFoldDB" id="A0A822XTG1"/>
<accession>A0A822XTG1</accession>
<organism evidence="1 2">
    <name type="scientific">Nelumbo nucifera</name>
    <name type="common">Sacred lotus</name>
    <dbReference type="NCBI Taxonomy" id="4432"/>
    <lineage>
        <taxon>Eukaryota</taxon>
        <taxon>Viridiplantae</taxon>
        <taxon>Streptophyta</taxon>
        <taxon>Embryophyta</taxon>
        <taxon>Tracheophyta</taxon>
        <taxon>Spermatophyta</taxon>
        <taxon>Magnoliopsida</taxon>
        <taxon>Proteales</taxon>
        <taxon>Nelumbonaceae</taxon>
        <taxon>Nelumbo</taxon>
    </lineage>
</organism>
<protein>
    <submittedName>
        <fullName evidence="1">Uncharacterized protein</fullName>
    </submittedName>
</protein>
<dbReference type="EMBL" id="DUZY01000001">
    <property type="protein sequence ID" value="DAD22105.1"/>
    <property type="molecule type" value="Genomic_DNA"/>
</dbReference>
<comment type="caution">
    <text evidence="1">The sequence shown here is derived from an EMBL/GenBank/DDBJ whole genome shotgun (WGS) entry which is preliminary data.</text>
</comment>
<reference evidence="1 2" key="1">
    <citation type="journal article" date="2020" name="Mol. Biol. Evol.">
        <title>Distinct Expression and Methylation Patterns for Genes with Different Fates following a Single Whole-Genome Duplication in Flowering Plants.</title>
        <authorList>
            <person name="Shi T."/>
            <person name="Rahmani R.S."/>
            <person name="Gugger P.F."/>
            <person name="Wang M."/>
            <person name="Li H."/>
            <person name="Zhang Y."/>
            <person name="Li Z."/>
            <person name="Wang Q."/>
            <person name="Van de Peer Y."/>
            <person name="Marchal K."/>
            <person name="Chen J."/>
        </authorList>
    </citation>
    <scope>NUCLEOTIDE SEQUENCE [LARGE SCALE GENOMIC DNA]</scope>
    <source>
        <tissue evidence="1">Leaf</tissue>
    </source>
</reference>